<reference evidence="1 2" key="1">
    <citation type="submission" date="2015-12" db="EMBL/GenBank/DDBJ databases">
        <authorList>
            <person name="Shamseldin A."/>
            <person name="Moawad H."/>
            <person name="Abd El-Rahim W.M."/>
            <person name="Sadowsky M.J."/>
        </authorList>
    </citation>
    <scope>NUCLEOTIDE SEQUENCE [LARGE SCALE GENOMIC DNA]</scope>
    <source>
        <strain evidence="1 2">D7</strain>
    </source>
</reference>
<dbReference type="SMART" id="SM00857">
    <property type="entry name" value="Resolvase"/>
    <property type="match status" value="1"/>
</dbReference>
<evidence type="ECO:0000313" key="2">
    <source>
        <dbReference type="Proteomes" id="UP000063991"/>
    </source>
</evidence>
<dbReference type="InterPro" id="IPR036162">
    <property type="entry name" value="Resolvase-like_N_sf"/>
</dbReference>
<dbReference type="Pfam" id="PF00239">
    <property type="entry name" value="Resolvase"/>
    <property type="match status" value="1"/>
</dbReference>
<dbReference type="GO" id="GO:0000150">
    <property type="term" value="F:DNA strand exchange activity"/>
    <property type="evidence" value="ECO:0007669"/>
    <property type="project" value="InterPro"/>
</dbReference>
<dbReference type="Proteomes" id="UP000063991">
    <property type="component" value="Chromosome"/>
</dbReference>
<protein>
    <submittedName>
        <fullName evidence="1">Resolvase</fullName>
    </submittedName>
</protein>
<dbReference type="CDD" id="cd03767">
    <property type="entry name" value="SR_Res_par"/>
    <property type="match status" value="1"/>
</dbReference>
<dbReference type="InterPro" id="IPR050639">
    <property type="entry name" value="SSR_resolvase"/>
</dbReference>
<dbReference type="OrthoDB" id="9786476at2"/>
<sequence length="211" mass="24667">MFRVYGYLRASTEEQDATRAKAELEKFTEQLGFGVAHWFIENESGAKLHRPELFRLLDIAMPGDVLLVEQIDRLSRLKSEDWEKLKRLINDKNIRIVSLDLPSSFALMRNADEFTERILSSINSMMLDFLAAFARKNYEERRRMQAQGVAKAKIEGKYKGRREDKDLHSRILQLLNDGRSYNFIERTIGCSRHTISKVSKRRKAKLEEEVL</sequence>
<dbReference type="InterPro" id="IPR006119">
    <property type="entry name" value="Resolv_N"/>
</dbReference>
<evidence type="ECO:0000313" key="1">
    <source>
        <dbReference type="EMBL" id="AMJ98509.1"/>
    </source>
</evidence>
<dbReference type="Gene3D" id="3.40.50.1390">
    <property type="entry name" value="Resolvase, N-terminal catalytic domain"/>
    <property type="match status" value="1"/>
</dbReference>
<gene>
    <name evidence="1" type="ORF">AVL55_10225</name>
</gene>
<dbReference type="AlphaFoldDB" id="A0A126Q223"/>
<accession>A0A126Q223</accession>
<dbReference type="PANTHER" id="PTHR30461">
    <property type="entry name" value="DNA-INVERTASE FROM LAMBDOID PROPHAGE"/>
    <property type="match status" value="1"/>
</dbReference>
<dbReference type="RefSeq" id="WP_004587123.1">
    <property type="nucleotide sequence ID" value="NZ_CP014323.1"/>
</dbReference>
<dbReference type="PANTHER" id="PTHR30461:SF25">
    <property type="entry name" value="RESOLVASE-RELATED"/>
    <property type="match status" value="1"/>
</dbReference>
<dbReference type="PROSITE" id="PS00398">
    <property type="entry name" value="RECOMBINASES_2"/>
    <property type="match status" value="1"/>
</dbReference>
<dbReference type="PROSITE" id="PS51736">
    <property type="entry name" value="RECOMBINASES_3"/>
    <property type="match status" value="1"/>
</dbReference>
<proteinExistence type="predicted"/>
<dbReference type="GO" id="GO:0003677">
    <property type="term" value="F:DNA binding"/>
    <property type="evidence" value="ECO:0007669"/>
    <property type="project" value="InterPro"/>
</dbReference>
<dbReference type="FunFam" id="3.40.50.1390:FF:000010">
    <property type="entry name" value="Recombinase resolvase family"/>
    <property type="match status" value="1"/>
</dbReference>
<name>A0A126Q223_ALTMA</name>
<organism evidence="1 2">
    <name type="scientific">Alteromonas macleodii</name>
    <name type="common">Pseudoalteromonas macleodii</name>
    <dbReference type="NCBI Taxonomy" id="28108"/>
    <lineage>
        <taxon>Bacteria</taxon>
        <taxon>Pseudomonadati</taxon>
        <taxon>Pseudomonadota</taxon>
        <taxon>Gammaproteobacteria</taxon>
        <taxon>Alteromonadales</taxon>
        <taxon>Alteromonadaceae</taxon>
        <taxon>Alteromonas/Salinimonas group</taxon>
        <taxon>Alteromonas</taxon>
    </lineage>
</organism>
<dbReference type="PROSITE" id="PS00397">
    <property type="entry name" value="RECOMBINASES_1"/>
    <property type="match status" value="1"/>
</dbReference>
<dbReference type="InterPro" id="IPR006118">
    <property type="entry name" value="Recombinase_CS"/>
</dbReference>
<dbReference type="EMBL" id="CP014323">
    <property type="protein sequence ID" value="AMJ98509.1"/>
    <property type="molecule type" value="Genomic_DNA"/>
</dbReference>
<dbReference type="SUPFAM" id="SSF53041">
    <property type="entry name" value="Resolvase-like"/>
    <property type="match status" value="1"/>
</dbReference>